<dbReference type="Proteomes" id="UP000677913">
    <property type="component" value="Unassembled WGS sequence"/>
</dbReference>
<organism evidence="1 2">
    <name type="scientific">Actinocrinis puniceicyclus</name>
    <dbReference type="NCBI Taxonomy" id="977794"/>
    <lineage>
        <taxon>Bacteria</taxon>
        <taxon>Bacillati</taxon>
        <taxon>Actinomycetota</taxon>
        <taxon>Actinomycetes</taxon>
        <taxon>Catenulisporales</taxon>
        <taxon>Actinospicaceae</taxon>
        <taxon>Actinocrinis</taxon>
    </lineage>
</organism>
<evidence type="ECO:0000313" key="1">
    <source>
        <dbReference type="EMBL" id="MBS2963186.1"/>
    </source>
</evidence>
<dbReference type="EMBL" id="JAGSXH010000022">
    <property type="protein sequence ID" value="MBS2963186.1"/>
    <property type="molecule type" value="Genomic_DNA"/>
</dbReference>
<sequence>MSDLSPHERFDRLVGELLERPGISYGGDEPGAANRFGANALKTGGKIFAMLVRGSLVLKLPRGRVDALVDAGEGTRFDPRGGRPMTEWLVLDPGSTLDWSPLADEAMQYVGAVNAKAAGAKARMNAAGARAAAAAPVSRGARAPRR</sequence>
<dbReference type="RefSeq" id="WP_211466644.1">
    <property type="nucleotide sequence ID" value="NZ_JAGSXH010000022.1"/>
</dbReference>
<reference evidence="1" key="1">
    <citation type="submission" date="2021-04" db="EMBL/GenBank/DDBJ databases">
        <title>Genome based classification of Actinospica acidithermotolerans sp. nov., an actinobacterium isolated from an Indonesian hot spring.</title>
        <authorList>
            <person name="Kusuma A.B."/>
            <person name="Putra K.E."/>
            <person name="Nafisah S."/>
            <person name="Loh J."/>
            <person name="Nouioui I."/>
            <person name="Goodfellow M."/>
        </authorList>
    </citation>
    <scope>NUCLEOTIDE SEQUENCE</scope>
    <source>
        <strain evidence="1">DSM 45618</strain>
    </source>
</reference>
<dbReference type="AlphaFoldDB" id="A0A8J8BCJ5"/>
<protein>
    <recommendedName>
        <fullName evidence="3">TfoX N-terminal domain-containing protein</fullName>
    </recommendedName>
</protein>
<comment type="caution">
    <text evidence="1">The sequence shown here is derived from an EMBL/GenBank/DDBJ whole genome shotgun (WGS) entry which is preliminary data.</text>
</comment>
<name>A0A8J8BCJ5_9ACTN</name>
<proteinExistence type="predicted"/>
<evidence type="ECO:0000313" key="2">
    <source>
        <dbReference type="Proteomes" id="UP000677913"/>
    </source>
</evidence>
<accession>A0A8J8BCJ5</accession>
<gene>
    <name evidence="1" type="ORF">KGA66_09025</name>
</gene>
<evidence type="ECO:0008006" key="3">
    <source>
        <dbReference type="Google" id="ProtNLM"/>
    </source>
</evidence>
<keyword evidence="2" id="KW-1185">Reference proteome</keyword>